<dbReference type="STRING" id="1798644.A2122_02055"/>
<dbReference type="CDD" id="cd16377">
    <property type="entry name" value="23S_rRNA_IVP_like"/>
    <property type="match status" value="1"/>
</dbReference>
<protein>
    <recommendedName>
        <fullName evidence="3">Four helix bundle protein</fullName>
    </recommendedName>
</protein>
<dbReference type="Pfam" id="PF05635">
    <property type="entry name" value="23S_rRNA_IVP"/>
    <property type="match status" value="1"/>
</dbReference>
<sequence length="125" mass="14442">MNEKGYKRLKVYEAAHILVKDIYHATEVFPRAELFGLVSQMRRAAVSIVANILEGQARASKKEFRQFISIANGSLVELEYYLELTYDLHYISEETYQQLERQRIVVGSLLGGLAKYIRMNLSHDD</sequence>
<evidence type="ECO:0008006" key="3">
    <source>
        <dbReference type="Google" id="ProtNLM"/>
    </source>
</evidence>
<dbReference type="InterPro" id="IPR012657">
    <property type="entry name" value="23S_rRNA-intervening_sequence"/>
</dbReference>
<dbReference type="Gene3D" id="1.20.1440.60">
    <property type="entry name" value="23S rRNA-intervening sequence"/>
    <property type="match status" value="1"/>
</dbReference>
<organism evidence="1 2">
    <name type="scientific">Candidatus Liptonbacteria bacterium GWB1_49_6</name>
    <dbReference type="NCBI Taxonomy" id="1798644"/>
    <lineage>
        <taxon>Bacteria</taxon>
        <taxon>Candidatus Liptoniibacteriota</taxon>
    </lineage>
</organism>
<dbReference type="EMBL" id="MHKU01000036">
    <property type="protein sequence ID" value="OGY96331.1"/>
    <property type="molecule type" value="Genomic_DNA"/>
</dbReference>
<reference evidence="1 2" key="1">
    <citation type="journal article" date="2016" name="Nat. Commun.">
        <title>Thousands of microbial genomes shed light on interconnected biogeochemical processes in an aquifer system.</title>
        <authorList>
            <person name="Anantharaman K."/>
            <person name="Brown C.T."/>
            <person name="Hug L.A."/>
            <person name="Sharon I."/>
            <person name="Castelle C.J."/>
            <person name="Probst A.J."/>
            <person name="Thomas B.C."/>
            <person name="Singh A."/>
            <person name="Wilkins M.J."/>
            <person name="Karaoz U."/>
            <person name="Brodie E.L."/>
            <person name="Williams K.H."/>
            <person name="Hubbard S.S."/>
            <person name="Banfield J.F."/>
        </authorList>
    </citation>
    <scope>NUCLEOTIDE SEQUENCE [LARGE SCALE GENOMIC DNA]</scope>
</reference>
<evidence type="ECO:0000313" key="1">
    <source>
        <dbReference type="EMBL" id="OGY96331.1"/>
    </source>
</evidence>
<name>A0A1G2C5C6_9BACT</name>
<dbReference type="Proteomes" id="UP000176648">
    <property type="component" value="Unassembled WGS sequence"/>
</dbReference>
<dbReference type="InterPro" id="IPR036583">
    <property type="entry name" value="23S_rRNA_IVS_sf"/>
</dbReference>
<dbReference type="PANTHER" id="PTHR38471">
    <property type="entry name" value="FOUR HELIX BUNDLE PROTEIN"/>
    <property type="match status" value="1"/>
</dbReference>
<dbReference type="NCBIfam" id="TIGR02436">
    <property type="entry name" value="four helix bundle protein"/>
    <property type="match status" value="1"/>
</dbReference>
<dbReference type="AlphaFoldDB" id="A0A1G2C5C6"/>
<accession>A0A1G2C5C6</accession>
<dbReference type="SUPFAM" id="SSF158446">
    <property type="entry name" value="IVS-encoded protein-like"/>
    <property type="match status" value="1"/>
</dbReference>
<comment type="caution">
    <text evidence="1">The sequence shown here is derived from an EMBL/GenBank/DDBJ whole genome shotgun (WGS) entry which is preliminary data.</text>
</comment>
<proteinExistence type="predicted"/>
<gene>
    <name evidence="1" type="ORF">A2122_02055</name>
</gene>
<evidence type="ECO:0000313" key="2">
    <source>
        <dbReference type="Proteomes" id="UP000176648"/>
    </source>
</evidence>
<dbReference type="PANTHER" id="PTHR38471:SF2">
    <property type="entry name" value="FOUR HELIX BUNDLE PROTEIN"/>
    <property type="match status" value="1"/>
</dbReference>